<dbReference type="Gene3D" id="3.30.450.20">
    <property type="entry name" value="PAS domain"/>
    <property type="match status" value="1"/>
</dbReference>
<feature type="compositionally biased region" description="Basic and acidic residues" evidence="2">
    <location>
        <begin position="176"/>
        <end position="186"/>
    </location>
</feature>
<accession>A0A8J4DNL3</accession>
<gene>
    <name evidence="4" type="ORF">Val02_14300</name>
</gene>
<dbReference type="AlphaFoldDB" id="A0A8J4DNL3"/>
<feature type="region of interest" description="Disordered" evidence="2">
    <location>
        <begin position="167"/>
        <end position="186"/>
    </location>
</feature>
<feature type="coiled-coil region" evidence="1">
    <location>
        <begin position="1"/>
        <end position="49"/>
    </location>
</feature>
<dbReference type="Pfam" id="PF00989">
    <property type="entry name" value="PAS"/>
    <property type="match status" value="1"/>
</dbReference>
<dbReference type="CDD" id="cd00130">
    <property type="entry name" value="PAS"/>
    <property type="match status" value="1"/>
</dbReference>
<dbReference type="SMART" id="SM00091">
    <property type="entry name" value="PAS"/>
    <property type="match status" value="1"/>
</dbReference>
<reference evidence="4" key="1">
    <citation type="submission" date="2021-01" db="EMBL/GenBank/DDBJ databases">
        <title>Whole genome shotgun sequence of Virgisporangium aliadipatigenens NBRC 105644.</title>
        <authorList>
            <person name="Komaki H."/>
            <person name="Tamura T."/>
        </authorList>
    </citation>
    <scope>NUCLEOTIDE SEQUENCE</scope>
    <source>
        <strain evidence="4">NBRC 105644</strain>
    </source>
</reference>
<dbReference type="GO" id="GO:0006355">
    <property type="term" value="P:regulation of DNA-templated transcription"/>
    <property type="evidence" value="ECO:0007669"/>
    <property type="project" value="InterPro"/>
</dbReference>
<dbReference type="PANTHER" id="PTHR24422">
    <property type="entry name" value="CHEMOTAXIS PROTEIN METHYLTRANSFERASE"/>
    <property type="match status" value="1"/>
</dbReference>
<evidence type="ECO:0000313" key="5">
    <source>
        <dbReference type="Proteomes" id="UP000619260"/>
    </source>
</evidence>
<evidence type="ECO:0000313" key="4">
    <source>
        <dbReference type="EMBL" id="GIJ44544.1"/>
    </source>
</evidence>
<evidence type="ECO:0000256" key="1">
    <source>
        <dbReference type="SAM" id="Coils"/>
    </source>
</evidence>
<name>A0A8J4DNL3_9ACTN</name>
<keyword evidence="5" id="KW-1185">Reference proteome</keyword>
<proteinExistence type="predicted"/>
<protein>
    <recommendedName>
        <fullName evidence="3">PAS domain-containing protein</fullName>
    </recommendedName>
</protein>
<evidence type="ECO:0000256" key="2">
    <source>
        <dbReference type="SAM" id="MobiDB-lite"/>
    </source>
</evidence>
<dbReference type="NCBIfam" id="TIGR00229">
    <property type="entry name" value="sensory_box"/>
    <property type="match status" value="1"/>
</dbReference>
<dbReference type="RefSeq" id="WP_239152507.1">
    <property type="nucleotide sequence ID" value="NZ_BOPF01000004.1"/>
</dbReference>
<evidence type="ECO:0000259" key="3">
    <source>
        <dbReference type="PROSITE" id="PS50112"/>
    </source>
</evidence>
<sequence>MEELETTNEELQSTNEELETMNEELQSTNDELQSINDELRERTSDLDDANAFLEAILTSLRAGVAVINHDMQVRVWNRRAEDLWGLRQEEAVGQHFLNLDIGLPTDRLRPLIRGVFSGTDGPQEQRLNAVNRRGRAIEVQVVCTPLAGEGGMVTGVILVMDAIGEDGANGPVSSPSDHREAAEEHR</sequence>
<comment type="caution">
    <text evidence="4">The sequence shown here is derived from an EMBL/GenBank/DDBJ whole genome shotgun (WGS) entry which is preliminary data.</text>
</comment>
<dbReference type="InterPro" id="IPR000014">
    <property type="entry name" value="PAS"/>
</dbReference>
<dbReference type="EMBL" id="BOPF01000004">
    <property type="protein sequence ID" value="GIJ44544.1"/>
    <property type="molecule type" value="Genomic_DNA"/>
</dbReference>
<organism evidence="4 5">
    <name type="scientific">Virgisporangium aliadipatigenens</name>
    <dbReference type="NCBI Taxonomy" id="741659"/>
    <lineage>
        <taxon>Bacteria</taxon>
        <taxon>Bacillati</taxon>
        <taxon>Actinomycetota</taxon>
        <taxon>Actinomycetes</taxon>
        <taxon>Micromonosporales</taxon>
        <taxon>Micromonosporaceae</taxon>
        <taxon>Virgisporangium</taxon>
    </lineage>
</organism>
<dbReference type="Proteomes" id="UP000619260">
    <property type="component" value="Unassembled WGS sequence"/>
</dbReference>
<keyword evidence="1" id="KW-0175">Coiled coil</keyword>
<dbReference type="PROSITE" id="PS50112">
    <property type="entry name" value="PAS"/>
    <property type="match status" value="1"/>
</dbReference>
<dbReference type="InterPro" id="IPR035965">
    <property type="entry name" value="PAS-like_dom_sf"/>
</dbReference>
<dbReference type="InterPro" id="IPR013767">
    <property type="entry name" value="PAS_fold"/>
</dbReference>
<dbReference type="InterPro" id="IPR050903">
    <property type="entry name" value="Bact_Chemotaxis_MeTrfase"/>
</dbReference>
<feature type="domain" description="PAS" evidence="3">
    <location>
        <begin position="49"/>
        <end position="97"/>
    </location>
</feature>
<dbReference type="SUPFAM" id="SSF55785">
    <property type="entry name" value="PYP-like sensor domain (PAS domain)"/>
    <property type="match status" value="1"/>
</dbReference>